<proteinExistence type="predicted"/>
<dbReference type="EMBL" id="JAOZEW010000022">
    <property type="protein sequence ID" value="MCV9929696.1"/>
    <property type="molecule type" value="Genomic_DNA"/>
</dbReference>
<comment type="caution">
    <text evidence="2">The sequence shown here is derived from an EMBL/GenBank/DDBJ whole genome shotgun (WGS) entry which is preliminary data.</text>
</comment>
<keyword evidence="3" id="KW-1185">Reference proteome</keyword>
<keyword evidence="1" id="KW-1133">Transmembrane helix</keyword>
<keyword evidence="1" id="KW-0812">Transmembrane</keyword>
<dbReference type="InterPro" id="IPR010718">
    <property type="entry name" value="DUF1294"/>
</dbReference>
<dbReference type="AlphaFoldDB" id="A0A9X3BZR1"/>
<organism evidence="2 3">
    <name type="scientific">Flavobacterium shii</name>
    <dbReference type="NCBI Taxonomy" id="2987687"/>
    <lineage>
        <taxon>Bacteria</taxon>
        <taxon>Pseudomonadati</taxon>
        <taxon>Bacteroidota</taxon>
        <taxon>Flavobacteriia</taxon>
        <taxon>Flavobacteriales</taxon>
        <taxon>Flavobacteriaceae</taxon>
        <taxon>Flavobacterium</taxon>
    </lineage>
</organism>
<evidence type="ECO:0000256" key="1">
    <source>
        <dbReference type="SAM" id="Phobius"/>
    </source>
</evidence>
<feature type="transmembrane region" description="Helical" evidence="1">
    <location>
        <begin position="38"/>
        <end position="57"/>
    </location>
</feature>
<dbReference type="Pfam" id="PF06961">
    <property type="entry name" value="DUF1294"/>
    <property type="match status" value="1"/>
</dbReference>
<name>A0A9X3BZR1_9FLAO</name>
<protein>
    <submittedName>
        <fullName evidence="2">DUF1294 domain-containing protein</fullName>
    </submittedName>
</protein>
<gene>
    <name evidence="2" type="ORF">OIU83_18690</name>
</gene>
<dbReference type="RefSeq" id="WP_264207781.1">
    <property type="nucleotide sequence ID" value="NZ_JAOZEW010000022.1"/>
</dbReference>
<accession>A0A9X3BZR1</accession>
<dbReference type="Proteomes" id="UP001151079">
    <property type="component" value="Unassembled WGS sequence"/>
</dbReference>
<sequence>MKVLLLYFFIVNNIAFILAAYDKYLAVKHKRRITENTLFSITAIGGCVGLLLAMLLFRHKTIKSSFLF</sequence>
<keyword evidence="1" id="KW-0472">Membrane</keyword>
<reference evidence="2" key="1">
    <citation type="submission" date="2022-10" db="EMBL/GenBank/DDBJ databases">
        <title>Two novel species of Flavobacterium.</title>
        <authorList>
            <person name="Liu Q."/>
            <person name="Xin Y.-H."/>
        </authorList>
    </citation>
    <scope>NUCLEOTIDE SEQUENCE</scope>
    <source>
        <strain evidence="2">LS1R49</strain>
    </source>
</reference>
<evidence type="ECO:0000313" key="2">
    <source>
        <dbReference type="EMBL" id="MCV9929696.1"/>
    </source>
</evidence>
<evidence type="ECO:0000313" key="3">
    <source>
        <dbReference type="Proteomes" id="UP001151079"/>
    </source>
</evidence>